<evidence type="ECO:0000313" key="3">
    <source>
        <dbReference type="Proteomes" id="UP000494165"/>
    </source>
</evidence>
<name>A0A8S1CSM5_9INSE</name>
<feature type="region of interest" description="Disordered" evidence="1">
    <location>
        <begin position="43"/>
        <end position="109"/>
    </location>
</feature>
<evidence type="ECO:0000313" key="2">
    <source>
        <dbReference type="EMBL" id="CAB3373556.1"/>
    </source>
</evidence>
<feature type="compositionally biased region" description="Polar residues" evidence="1">
    <location>
        <begin position="62"/>
        <end position="101"/>
    </location>
</feature>
<dbReference type="AlphaFoldDB" id="A0A8S1CSM5"/>
<keyword evidence="3" id="KW-1185">Reference proteome</keyword>
<organism evidence="2 3">
    <name type="scientific">Cloeon dipterum</name>
    <dbReference type="NCBI Taxonomy" id="197152"/>
    <lineage>
        <taxon>Eukaryota</taxon>
        <taxon>Metazoa</taxon>
        <taxon>Ecdysozoa</taxon>
        <taxon>Arthropoda</taxon>
        <taxon>Hexapoda</taxon>
        <taxon>Insecta</taxon>
        <taxon>Pterygota</taxon>
        <taxon>Palaeoptera</taxon>
        <taxon>Ephemeroptera</taxon>
        <taxon>Pisciforma</taxon>
        <taxon>Baetidae</taxon>
        <taxon>Cloeon</taxon>
    </lineage>
</organism>
<reference evidence="2 3" key="1">
    <citation type="submission" date="2020-04" db="EMBL/GenBank/DDBJ databases">
        <authorList>
            <person name="Alioto T."/>
            <person name="Alioto T."/>
            <person name="Gomez Garrido J."/>
        </authorList>
    </citation>
    <scope>NUCLEOTIDE SEQUENCE [LARGE SCALE GENOMIC DNA]</scope>
</reference>
<comment type="caution">
    <text evidence="2">The sequence shown here is derived from an EMBL/GenBank/DDBJ whole genome shotgun (WGS) entry which is preliminary data.</text>
</comment>
<accession>A0A8S1CSM5</accession>
<proteinExistence type="predicted"/>
<dbReference type="EMBL" id="CADEPI010000086">
    <property type="protein sequence ID" value="CAB3373556.1"/>
    <property type="molecule type" value="Genomic_DNA"/>
</dbReference>
<protein>
    <submittedName>
        <fullName evidence="2">Uncharacterized protein</fullName>
    </submittedName>
</protein>
<sequence>MGTVVSLPETARKVLLCSEAPMAPNGPHEGFASATNRIMQALSPARAKRQGGACATEGAPVTSPQQQTPAGWLSSGVSPQLSTQGAFNPDSNMQDNTSEESQGLYYRAI</sequence>
<evidence type="ECO:0000256" key="1">
    <source>
        <dbReference type="SAM" id="MobiDB-lite"/>
    </source>
</evidence>
<dbReference type="Proteomes" id="UP000494165">
    <property type="component" value="Unassembled WGS sequence"/>
</dbReference>
<gene>
    <name evidence="2" type="ORF">CLODIP_2_CD15160</name>
</gene>